<dbReference type="Gene3D" id="1.10.10.10">
    <property type="entry name" value="Winged helix-like DNA-binding domain superfamily/Winged helix DNA-binding domain"/>
    <property type="match status" value="1"/>
</dbReference>
<keyword evidence="2 5" id="KW-0238">DNA-binding</keyword>
<dbReference type="GO" id="GO:0003700">
    <property type="term" value="F:DNA-binding transcription factor activity"/>
    <property type="evidence" value="ECO:0007669"/>
    <property type="project" value="InterPro"/>
</dbReference>
<dbReference type="SMART" id="SM00345">
    <property type="entry name" value="HTH_GNTR"/>
    <property type="match status" value="1"/>
</dbReference>
<gene>
    <name evidence="5" type="ORF">SAMN05216551_105269</name>
</gene>
<dbReference type="GO" id="GO:0003677">
    <property type="term" value="F:DNA binding"/>
    <property type="evidence" value="ECO:0007669"/>
    <property type="project" value="UniProtKB-KW"/>
</dbReference>
<dbReference type="SUPFAM" id="SSF48008">
    <property type="entry name" value="GntR ligand-binding domain-like"/>
    <property type="match status" value="1"/>
</dbReference>
<dbReference type="Proteomes" id="UP000243719">
    <property type="component" value="Unassembled WGS sequence"/>
</dbReference>
<dbReference type="EMBL" id="FNLO01000005">
    <property type="protein sequence ID" value="SDV48652.1"/>
    <property type="molecule type" value="Genomic_DNA"/>
</dbReference>
<dbReference type="InterPro" id="IPR011711">
    <property type="entry name" value="GntR_C"/>
</dbReference>
<evidence type="ECO:0000313" key="6">
    <source>
        <dbReference type="Proteomes" id="UP000243719"/>
    </source>
</evidence>
<dbReference type="PROSITE" id="PS50949">
    <property type="entry name" value="HTH_GNTR"/>
    <property type="match status" value="1"/>
</dbReference>
<dbReference type="Pfam" id="PF07729">
    <property type="entry name" value="FCD"/>
    <property type="match status" value="1"/>
</dbReference>
<evidence type="ECO:0000256" key="2">
    <source>
        <dbReference type="ARBA" id="ARBA00023125"/>
    </source>
</evidence>
<feature type="domain" description="HTH gntR-type" evidence="4">
    <location>
        <begin position="2"/>
        <end position="69"/>
    </location>
</feature>
<dbReference type="InterPro" id="IPR008920">
    <property type="entry name" value="TF_FadR/GntR_C"/>
</dbReference>
<accession>A0A1H2PQI3</accession>
<dbReference type="AlphaFoldDB" id="A0A1H2PQI3"/>
<dbReference type="PANTHER" id="PTHR43537">
    <property type="entry name" value="TRANSCRIPTIONAL REGULATOR, GNTR FAMILY"/>
    <property type="match status" value="1"/>
</dbReference>
<dbReference type="CDD" id="cd07377">
    <property type="entry name" value="WHTH_GntR"/>
    <property type="match status" value="1"/>
</dbReference>
<dbReference type="RefSeq" id="WP_091907901.1">
    <property type="nucleotide sequence ID" value="NZ_FNLO01000005.1"/>
</dbReference>
<dbReference type="OrthoDB" id="8680240at2"/>
<name>A0A1H2PQI3_9BURK</name>
<dbReference type="InterPro" id="IPR036388">
    <property type="entry name" value="WH-like_DNA-bd_sf"/>
</dbReference>
<keyword evidence="1" id="KW-0805">Transcription regulation</keyword>
<dbReference type="SMART" id="SM00895">
    <property type="entry name" value="FCD"/>
    <property type="match status" value="1"/>
</dbReference>
<evidence type="ECO:0000313" key="5">
    <source>
        <dbReference type="EMBL" id="SDV48652.1"/>
    </source>
</evidence>
<keyword evidence="6" id="KW-1185">Reference proteome</keyword>
<sequence>MPLNSDEAYREIKNWIQTGRLSPGGLIDEVEVCNELKMSRTPVREALLRLQSESYLEIKRHKGIRVLPLSAAEMREIYQVISALEGAAVGLIARRQPESSEFDTIKSAVEQLKQFQASKEIEKWGDADESFHRELMRLSGNKKLFATGCQMRDFAKRAHSVALRMQTDAYRARSTRAHASLLDALMSRDPQRAVTMHQEQRERGEDALVGVVEKFHLTSL</sequence>
<dbReference type="InterPro" id="IPR000524">
    <property type="entry name" value="Tscrpt_reg_HTH_GntR"/>
</dbReference>
<evidence type="ECO:0000259" key="4">
    <source>
        <dbReference type="PROSITE" id="PS50949"/>
    </source>
</evidence>
<protein>
    <submittedName>
        <fullName evidence="5">DNA-binding transcriptional regulator, GntR family</fullName>
    </submittedName>
</protein>
<reference evidence="6" key="1">
    <citation type="submission" date="2016-09" db="EMBL/GenBank/DDBJ databases">
        <authorList>
            <person name="Varghese N."/>
            <person name="Submissions S."/>
        </authorList>
    </citation>
    <scope>NUCLEOTIDE SEQUENCE [LARGE SCALE GENOMIC DNA]</scope>
    <source>
        <strain evidence="6">JS23</strain>
    </source>
</reference>
<evidence type="ECO:0000256" key="1">
    <source>
        <dbReference type="ARBA" id="ARBA00023015"/>
    </source>
</evidence>
<dbReference type="STRING" id="1770053.SAMN05216551_105269"/>
<dbReference type="Gene3D" id="1.20.120.530">
    <property type="entry name" value="GntR ligand-binding domain-like"/>
    <property type="match status" value="1"/>
</dbReference>
<dbReference type="SUPFAM" id="SSF46785">
    <property type="entry name" value="Winged helix' DNA-binding domain"/>
    <property type="match status" value="1"/>
</dbReference>
<dbReference type="Pfam" id="PF00392">
    <property type="entry name" value="GntR"/>
    <property type="match status" value="1"/>
</dbReference>
<keyword evidence="3" id="KW-0804">Transcription</keyword>
<organism evidence="5 6">
    <name type="scientific">Chitinasiproducens palmae</name>
    <dbReference type="NCBI Taxonomy" id="1770053"/>
    <lineage>
        <taxon>Bacteria</taxon>
        <taxon>Pseudomonadati</taxon>
        <taxon>Pseudomonadota</taxon>
        <taxon>Betaproteobacteria</taxon>
        <taxon>Burkholderiales</taxon>
        <taxon>Burkholderiaceae</taxon>
        <taxon>Chitinasiproducens</taxon>
    </lineage>
</organism>
<dbReference type="InterPro" id="IPR036390">
    <property type="entry name" value="WH_DNA-bd_sf"/>
</dbReference>
<dbReference type="PANTHER" id="PTHR43537:SF24">
    <property type="entry name" value="GLUCONATE OPERON TRANSCRIPTIONAL REPRESSOR"/>
    <property type="match status" value="1"/>
</dbReference>
<proteinExistence type="predicted"/>
<evidence type="ECO:0000256" key="3">
    <source>
        <dbReference type="ARBA" id="ARBA00023163"/>
    </source>
</evidence>